<dbReference type="Gene3D" id="3.30.420.10">
    <property type="entry name" value="Ribonuclease H-like superfamily/Ribonuclease H"/>
    <property type="match status" value="1"/>
</dbReference>
<name>A0A5D3C088_CUCMM</name>
<dbReference type="Proteomes" id="UP000321393">
    <property type="component" value="Unassembled WGS sequence"/>
</dbReference>
<evidence type="ECO:0000313" key="4">
    <source>
        <dbReference type="EMBL" id="TYK04790.1"/>
    </source>
</evidence>
<evidence type="ECO:0000256" key="1">
    <source>
        <dbReference type="SAM" id="MobiDB-lite"/>
    </source>
</evidence>
<dbReference type="InterPro" id="IPR012337">
    <property type="entry name" value="RNaseH-like_sf"/>
</dbReference>
<dbReference type="SUPFAM" id="SSF53098">
    <property type="entry name" value="Ribonuclease H-like"/>
    <property type="match status" value="1"/>
</dbReference>
<dbReference type="Pfam" id="PF24626">
    <property type="entry name" value="SH3_Tf2-1"/>
    <property type="match status" value="1"/>
</dbReference>
<evidence type="ECO:0000313" key="6">
    <source>
        <dbReference type="Proteomes" id="UP000321947"/>
    </source>
</evidence>
<dbReference type="GO" id="GO:0015074">
    <property type="term" value="P:DNA integration"/>
    <property type="evidence" value="ECO:0007669"/>
    <property type="project" value="InterPro"/>
</dbReference>
<dbReference type="Pfam" id="PF08284">
    <property type="entry name" value="RVP_2"/>
    <property type="match status" value="1"/>
</dbReference>
<proteinExistence type="predicted"/>
<dbReference type="InterPro" id="IPR056924">
    <property type="entry name" value="SH3_Tf2-1"/>
</dbReference>
<gene>
    <name evidence="4" type="ORF">E5676_scaffold68G001110</name>
    <name evidence="3" type="ORF">E6C27_scaffold230G001820</name>
</gene>
<dbReference type="CDD" id="cd00303">
    <property type="entry name" value="retropepsin_like"/>
    <property type="match status" value="1"/>
</dbReference>
<reference evidence="5 6" key="1">
    <citation type="submission" date="2019-08" db="EMBL/GenBank/DDBJ databases">
        <title>Draft genome sequences of two oriental melons (Cucumis melo L. var makuwa).</title>
        <authorList>
            <person name="Kwon S.-Y."/>
        </authorList>
    </citation>
    <scope>NUCLEOTIDE SEQUENCE [LARGE SCALE GENOMIC DNA]</scope>
    <source>
        <strain evidence="6">cv. Chang Bougi</strain>
        <strain evidence="5">cv. SW 3</strain>
        <tissue evidence="4">Leaf</tissue>
    </source>
</reference>
<organism evidence="4 6">
    <name type="scientific">Cucumis melo var. makuwa</name>
    <name type="common">Oriental melon</name>
    <dbReference type="NCBI Taxonomy" id="1194695"/>
    <lineage>
        <taxon>Eukaryota</taxon>
        <taxon>Viridiplantae</taxon>
        <taxon>Streptophyta</taxon>
        <taxon>Embryophyta</taxon>
        <taxon>Tracheophyta</taxon>
        <taxon>Spermatophyta</taxon>
        <taxon>Magnoliopsida</taxon>
        <taxon>eudicotyledons</taxon>
        <taxon>Gunneridae</taxon>
        <taxon>Pentapetalae</taxon>
        <taxon>rosids</taxon>
        <taxon>fabids</taxon>
        <taxon>Cucurbitales</taxon>
        <taxon>Cucurbitaceae</taxon>
        <taxon>Benincaseae</taxon>
        <taxon>Cucumis</taxon>
    </lineage>
</organism>
<comment type="caution">
    <text evidence="4">The sequence shown here is derived from an EMBL/GenBank/DDBJ whole genome shotgun (WGS) entry which is preliminary data.</text>
</comment>
<dbReference type="InterPro" id="IPR036397">
    <property type="entry name" value="RNaseH_sf"/>
</dbReference>
<dbReference type="InterPro" id="IPR001584">
    <property type="entry name" value="Integrase_cat-core"/>
</dbReference>
<dbReference type="Gene3D" id="2.40.70.10">
    <property type="entry name" value="Acid Proteases"/>
    <property type="match status" value="1"/>
</dbReference>
<dbReference type="Proteomes" id="UP000321947">
    <property type="component" value="Unassembled WGS sequence"/>
</dbReference>
<dbReference type="InterPro" id="IPR021109">
    <property type="entry name" value="Peptidase_aspartic_dom_sf"/>
</dbReference>
<protein>
    <submittedName>
        <fullName evidence="4">Pol protein</fullName>
    </submittedName>
</protein>
<feature type="domain" description="Integrase catalytic" evidence="2">
    <location>
        <begin position="301"/>
        <end position="418"/>
    </location>
</feature>
<dbReference type="EMBL" id="SSTE01013576">
    <property type="protein sequence ID" value="KAA0046993.1"/>
    <property type="molecule type" value="Genomic_DNA"/>
</dbReference>
<dbReference type="PANTHER" id="PTHR45835:SF99">
    <property type="entry name" value="CHROMO DOMAIN-CONTAINING PROTEIN-RELATED"/>
    <property type="match status" value="1"/>
</dbReference>
<dbReference type="GO" id="GO:0003676">
    <property type="term" value="F:nucleic acid binding"/>
    <property type="evidence" value="ECO:0007669"/>
    <property type="project" value="InterPro"/>
</dbReference>
<dbReference type="EMBL" id="SSTD01014035">
    <property type="protein sequence ID" value="TYK04790.1"/>
    <property type="molecule type" value="Genomic_DNA"/>
</dbReference>
<feature type="compositionally biased region" description="Polar residues" evidence="1">
    <location>
        <begin position="70"/>
        <end position="84"/>
    </location>
</feature>
<accession>A0A5D3C088</accession>
<feature type="region of interest" description="Disordered" evidence="1">
    <location>
        <begin position="42"/>
        <end position="84"/>
    </location>
</feature>
<evidence type="ECO:0000313" key="3">
    <source>
        <dbReference type="EMBL" id="KAA0046993.1"/>
    </source>
</evidence>
<dbReference type="OrthoDB" id="1738613at2759"/>
<sequence>MLGGDVNKITWEQFKESFYDKFFSANVRPTTHADALRLALEMSPYERENPSKTAGRGTTPGQKRKAELQPTVTPQRNLRSTGHTVDSCPQKLLEITSNQTPTFQQGRVFATTRQEAEQAGTVVVAFVQHVCVEVETLSSMLSVSTPSGEVMLSKDKIKACQVEIANHVLDVTLLVLDIQDFDVILGMDWLFTNHASIDYSHKEVVFNPPSAASFKFKSAGTLVLPKVISAMKASKLLNKEYLDVFLDELPRLPPPREIDFAIELEPDTAPIFRAPYIMAPAELKELKMKAPRQKPAGLLQPLSMPGWKWESVPMDFITRLSRTLKGYTVIWVIVKRLTKSAHFVPRKSTYTTSKWRQLFMTEIVRLHGASVSIVSDRDARFTSKFWKELQLSLSMRLDFSTAFHSQIDGQTESYHATIGMAPFEALYGRCCRTPICWGEVGEQRILGPELVKTTNAAIQKIRARMLTAQSRQKSYANDRQSFEILERIGPVAYRLALPPTFSTVHDVFHVSMLRKYVANPRHVVDFESLQINENLSYEEQPVEILAREVKMLRNRGIALVKVLWRNHGVEEPTWEREDNMRA</sequence>
<evidence type="ECO:0000313" key="5">
    <source>
        <dbReference type="Proteomes" id="UP000321393"/>
    </source>
</evidence>
<evidence type="ECO:0000259" key="2">
    <source>
        <dbReference type="PROSITE" id="PS50994"/>
    </source>
</evidence>
<dbReference type="AlphaFoldDB" id="A0A5D3C088"/>
<dbReference type="PANTHER" id="PTHR45835">
    <property type="entry name" value="YALI0A06105P"/>
    <property type="match status" value="1"/>
</dbReference>
<dbReference type="PROSITE" id="PS50994">
    <property type="entry name" value="INTEGRASE"/>
    <property type="match status" value="1"/>
</dbReference>